<proteinExistence type="predicted"/>
<evidence type="ECO:0000313" key="3">
    <source>
        <dbReference type="EMBL" id="CQH63754.1"/>
    </source>
</evidence>
<protein>
    <recommendedName>
        <fullName evidence="2">PLD phosphodiesterase domain-containing protein</fullName>
    </recommendedName>
</protein>
<gene>
    <name evidence="3" type="ORF">HHUB_4178</name>
</gene>
<dbReference type="Pfam" id="PF13091">
    <property type="entry name" value="PLDc_2"/>
    <property type="match status" value="1"/>
</dbReference>
<feature type="domain" description="PLD phosphodiesterase" evidence="2">
    <location>
        <begin position="102"/>
        <end position="132"/>
    </location>
</feature>
<dbReference type="Proteomes" id="UP000066737">
    <property type="component" value="Plasmid pSTJ001"/>
</dbReference>
<dbReference type="InterPro" id="IPR025202">
    <property type="entry name" value="PLD-like_dom"/>
</dbReference>
<dbReference type="RefSeq" id="WP_059058579.1">
    <property type="nucleotide sequence ID" value="NZ_LN831303.1"/>
</dbReference>
<dbReference type="KEGG" id="hhb:Hhub_4178"/>
<name>A0A0U5H5W8_9EURY</name>
<dbReference type="AlphaFoldDB" id="A0A0U5H5W8"/>
<dbReference type="InterPro" id="IPR001736">
    <property type="entry name" value="PLipase_D/transphosphatidylase"/>
</dbReference>
<keyword evidence="4" id="KW-1185">Reference proteome</keyword>
<dbReference type="Gene3D" id="3.30.870.10">
    <property type="entry name" value="Endonuclease Chain A"/>
    <property type="match status" value="1"/>
</dbReference>
<evidence type="ECO:0000259" key="2">
    <source>
        <dbReference type="PROSITE" id="PS50035"/>
    </source>
</evidence>
<dbReference type="OrthoDB" id="6396at2157"/>
<feature type="region of interest" description="Disordered" evidence="1">
    <location>
        <begin position="187"/>
        <end position="246"/>
    </location>
</feature>
<dbReference type="EMBL" id="LN831303">
    <property type="protein sequence ID" value="CQH63754.1"/>
    <property type="molecule type" value="Genomic_DNA"/>
</dbReference>
<geneLocation type="plasmid" evidence="4">
    <name>pSTJ001</name>
</geneLocation>
<feature type="compositionally biased region" description="Low complexity" evidence="1">
    <location>
        <begin position="219"/>
        <end position="236"/>
    </location>
</feature>
<dbReference type="CDD" id="cd09117">
    <property type="entry name" value="PLDc_Bfil_DEXD_like"/>
    <property type="match status" value="1"/>
</dbReference>
<sequence>MDAFIGQGFSTDSESAGQLLDDPEISSIGDAVEASLADSRFNRAVAAVAFATEKGVQHLKAMVQSGSVDDVEVYVGVDEKVTTKDALEGILESGLSGFIYHAGSTYHPKLFYFDGPERVRVLVGSGNLTQDGLYTNYEAAFLAEVDKNADAVADLEQYLEQIERHGNTLSDDLISDLVDDGKVNTEAEQRQQRAAESNSTEGASGEGSPSYKADVPRQSAPSLSSSGSSGRSTPSEESSEGTHKLESLDEYQLEREEMPDIPPVRTFPTKTDRDYYKQLISENDNQVNFMRRIIREEGRIRKGELKDILREQLDVNISGSFDADLRVLWRTTDEVRREGRGDDQMLIWTGE</sequence>
<dbReference type="SUPFAM" id="SSF56024">
    <property type="entry name" value="Phospholipase D/nuclease"/>
    <property type="match status" value="1"/>
</dbReference>
<organism evidence="3 4">
    <name type="scientific">Halobacterium hubeiense</name>
    <dbReference type="NCBI Taxonomy" id="1407499"/>
    <lineage>
        <taxon>Archaea</taxon>
        <taxon>Methanobacteriati</taxon>
        <taxon>Methanobacteriota</taxon>
        <taxon>Stenosarchaea group</taxon>
        <taxon>Halobacteria</taxon>
        <taxon>Halobacteriales</taxon>
        <taxon>Halobacteriaceae</taxon>
        <taxon>Halobacterium</taxon>
    </lineage>
</organism>
<evidence type="ECO:0000313" key="4">
    <source>
        <dbReference type="Proteomes" id="UP000066737"/>
    </source>
</evidence>
<feature type="region of interest" description="Disordered" evidence="1">
    <location>
        <begin position="1"/>
        <end position="20"/>
    </location>
</feature>
<dbReference type="GO" id="GO:0003824">
    <property type="term" value="F:catalytic activity"/>
    <property type="evidence" value="ECO:0007669"/>
    <property type="project" value="InterPro"/>
</dbReference>
<reference evidence="4" key="1">
    <citation type="journal article" date="2016" name="Environ. Microbiol.">
        <title>The complete genome of a viable archaeum isolated from 123-million-year-old rock salt.</title>
        <authorList>
            <person name="Jaakkola S.T."/>
            <person name="Pfeiffer F."/>
            <person name="Ravantti J.J."/>
            <person name="Guo Q."/>
            <person name="Liu Y."/>
            <person name="Chen X."/>
            <person name="Ma H."/>
            <person name="Yang C."/>
            <person name="Oksanen H.M."/>
            <person name="Bamford D.H."/>
        </authorList>
    </citation>
    <scope>NUCLEOTIDE SEQUENCE</scope>
    <source>
        <strain evidence="4">JI20-1</strain>
        <plasmid evidence="4">Plasmid pSTJ001</plasmid>
    </source>
</reference>
<evidence type="ECO:0000256" key="1">
    <source>
        <dbReference type="SAM" id="MobiDB-lite"/>
    </source>
</evidence>
<dbReference type="GeneID" id="26660506"/>
<dbReference type="PROSITE" id="PS50035">
    <property type="entry name" value="PLD"/>
    <property type="match status" value="1"/>
</dbReference>
<accession>A0A0U5H5W8</accession>